<dbReference type="RefSeq" id="WP_207980168.1">
    <property type="nucleotide sequence ID" value="NZ_JAGDEL010000012.1"/>
</dbReference>
<name>A0ABS3N509_9BACI</name>
<gene>
    <name evidence="1" type="ORF">I7822_16395</name>
</gene>
<organism evidence="1 2">
    <name type="scientific">Metabacillus bambusae</name>
    <dbReference type="NCBI Taxonomy" id="2795218"/>
    <lineage>
        <taxon>Bacteria</taxon>
        <taxon>Bacillati</taxon>
        <taxon>Bacillota</taxon>
        <taxon>Bacilli</taxon>
        <taxon>Bacillales</taxon>
        <taxon>Bacillaceae</taxon>
        <taxon>Metabacillus</taxon>
    </lineage>
</organism>
<evidence type="ECO:0000313" key="2">
    <source>
        <dbReference type="Proteomes" id="UP000663981"/>
    </source>
</evidence>
<dbReference type="Proteomes" id="UP000663981">
    <property type="component" value="Unassembled WGS sequence"/>
</dbReference>
<reference evidence="1 2" key="1">
    <citation type="submission" date="2021-03" db="EMBL/GenBank/DDBJ databases">
        <title>Whole genome sequence of Metabacillus bambusae BG109.</title>
        <authorList>
            <person name="Jeong J.W."/>
        </authorList>
    </citation>
    <scope>NUCLEOTIDE SEQUENCE [LARGE SCALE GENOMIC DNA]</scope>
    <source>
        <strain evidence="1 2">BG109</strain>
    </source>
</reference>
<keyword evidence="1" id="KW-0862">Zinc</keyword>
<dbReference type="EMBL" id="JAGDEL010000012">
    <property type="protein sequence ID" value="MBO1513230.1"/>
    <property type="molecule type" value="Genomic_DNA"/>
</dbReference>
<evidence type="ECO:0000313" key="1">
    <source>
        <dbReference type="EMBL" id="MBO1513230.1"/>
    </source>
</evidence>
<keyword evidence="1" id="KW-0479">Metal-binding</keyword>
<comment type="caution">
    <text evidence="1">The sequence shown here is derived from an EMBL/GenBank/DDBJ whole genome shotgun (WGS) entry which is preliminary data.</text>
</comment>
<sequence>MTISKERVMKLNRIHDLYKNNCDGCSMNTRTSIKECKDCPIGKNIRSIGSNLSTPRRDKKISAIIAKGQDMTKSDIVFLLENEYTRKEIKKFIGISNVEFNELMFRWELTKKQYDINKQLEKLI</sequence>
<proteinExistence type="predicted"/>
<keyword evidence="2" id="KW-1185">Reference proteome</keyword>
<keyword evidence="1" id="KW-0863">Zinc-finger</keyword>
<protein>
    <submittedName>
        <fullName evidence="1">Zinc-finger domain-containing protein</fullName>
    </submittedName>
</protein>
<accession>A0ABS3N509</accession>
<dbReference type="GO" id="GO:0008270">
    <property type="term" value="F:zinc ion binding"/>
    <property type="evidence" value="ECO:0007669"/>
    <property type="project" value="UniProtKB-KW"/>
</dbReference>